<gene>
    <name evidence="2" type="ORF">LCGC14_1136970</name>
</gene>
<organism evidence="2">
    <name type="scientific">marine sediment metagenome</name>
    <dbReference type="NCBI Taxonomy" id="412755"/>
    <lineage>
        <taxon>unclassified sequences</taxon>
        <taxon>metagenomes</taxon>
        <taxon>ecological metagenomes</taxon>
    </lineage>
</organism>
<keyword evidence="1" id="KW-0472">Membrane</keyword>
<comment type="caution">
    <text evidence="2">The sequence shown here is derived from an EMBL/GenBank/DDBJ whole genome shotgun (WGS) entry which is preliminary data.</text>
</comment>
<accession>A0A0F9Q546</accession>
<dbReference type="AlphaFoldDB" id="A0A0F9Q546"/>
<name>A0A0F9Q546_9ZZZZ</name>
<keyword evidence="1" id="KW-0812">Transmembrane</keyword>
<dbReference type="EMBL" id="LAZR01005366">
    <property type="protein sequence ID" value="KKN00518.1"/>
    <property type="molecule type" value="Genomic_DNA"/>
</dbReference>
<protein>
    <recommendedName>
        <fullName evidence="3">DUF2254 domain-containing protein</fullName>
    </recommendedName>
</protein>
<evidence type="ECO:0008006" key="3">
    <source>
        <dbReference type="Google" id="ProtNLM"/>
    </source>
</evidence>
<sequence length="146" mass="15938">MSIAGSMITIAGVVFSMTLVDLSLASSQFGSRMLRNFMRDTTTQVVLGTFVATFLYCLLVLRTIRRVEEDLFVSHLSVLLGVVLAVVSVGVLIYFIHHVSVSFQANEIVARVSRELIEGIDRVFPEQIGRGVQPNSANKIAAPAPQ</sequence>
<dbReference type="Pfam" id="PF10011">
    <property type="entry name" value="DUF2254"/>
    <property type="match status" value="1"/>
</dbReference>
<evidence type="ECO:0000256" key="1">
    <source>
        <dbReference type="SAM" id="Phobius"/>
    </source>
</evidence>
<evidence type="ECO:0000313" key="2">
    <source>
        <dbReference type="EMBL" id="KKN00518.1"/>
    </source>
</evidence>
<feature type="transmembrane region" description="Helical" evidence="1">
    <location>
        <begin position="6"/>
        <end position="24"/>
    </location>
</feature>
<feature type="transmembrane region" description="Helical" evidence="1">
    <location>
        <begin position="76"/>
        <end position="96"/>
    </location>
</feature>
<feature type="transmembrane region" description="Helical" evidence="1">
    <location>
        <begin position="45"/>
        <end position="64"/>
    </location>
</feature>
<keyword evidence="1" id="KW-1133">Transmembrane helix</keyword>
<reference evidence="2" key="1">
    <citation type="journal article" date="2015" name="Nature">
        <title>Complex archaea that bridge the gap between prokaryotes and eukaryotes.</title>
        <authorList>
            <person name="Spang A."/>
            <person name="Saw J.H."/>
            <person name="Jorgensen S.L."/>
            <person name="Zaremba-Niedzwiedzka K."/>
            <person name="Martijn J."/>
            <person name="Lind A.E."/>
            <person name="van Eijk R."/>
            <person name="Schleper C."/>
            <person name="Guy L."/>
            <person name="Ettema T.J."/>
        </authorList>
    </citation>
    <scope>NUCLEOTIDE SEQUENCE</scope>
</reference>
<dbReference type="InterPro" id="IPR018723">
    <property type="entry name" value="DUF2254_membrane"/>
</dbReference>
<proteinExistence type="predicted"/>